<dbReference type="Proteomes" id="UP000185680">
    <property type="component" value="Chromosome"/>
</dbReference>
<evidence type="ECO:0000313" key="4">
    <source>
        <dbReference type="Proteomes" id="UP000185657"/>
    </source>
</evidence>
<evidence type="ECO:0000313" key="5">
    <source>
        <dbReference type="Proteomes" id="UP000185680"/>
    </source>
</evidence>
<reference evidence="3 4" key="1">
    <citation type="submission" date="2016-02" db="EMBL/GenBank/DDBJ databases">
        <title>Draft genome sequence of Hydrogenophaga sp. LPB0072.</title>
        <authorList>
            <person name="Shin S.-K."/>
            <person name="Yi H."/>
        </authorList>
    </citation>
    <scope>NUCLEOTIDE SEQUENCE [LARGE SCALE GENOMIC DNA]</scope>
    <source>
        <strain evidence="3 4">LPB0072</strain>
    </source>
</reference>
<dbReference type="Proteomes" id="UP000185657">
    <property type="component" value="Unassembled WGS sequence"/>
</dbReference>
<dbReference type="KEGG" id="hyl:LPB072_05390"/>
<protein>
    <recommendedName>
        <fullName evidence="6">Lipoprotein</fullName>
    </recommendedName>
</protein>
<dbReference type="RefSeq" id="WP_066088492.1">
    <property type="nucleotide sequence ID" value="NZ_CP017476.1"/>
</dbReference>
<dbReference type="EMBL" id="LVWD01000008">
    <property type="protein sequence ID" value="OAD42422.1"/>
    <property type="molecule type" value="Genomic_DNA"/>
</dbReference>
<accession>A0A167IAC2</accession>
<dbReference type="OrthoDB" id="5405204at2"/>
<dbReference type="AlphaFoldDB" id="A0A167IAC2"/>
<name>A0A167IAC2_9BURK</name>
<evidence type="ECO:0000313" key="3">
    <source>
        <dbReference type="EMBL" id="OAD42422.1"/>
    </source>
</evidence>
<dbReference type="STRING" id="1763535.LPB072_05390"/>
<gene>
    <name evidence="2" type="ORF">LPB072_05390</name>
    <name evidence="3" type="ORF">LPB72_07970</name>
</gene>
<dbReference type="EMBL" id="CP017476">
    <property type="protein sequence ID" value="AOW12372.1"/>
    <property type="molecule type" value="Genomic_DNA"/>
</dbReference>
<organism evidence="2 5">
    <name type="scientific">Hydrogenophaga crassostreae</name>
    <dbReference type="NCBI Taxonomy" id="1763535"/>
    <lineage>
        <taxon>Bacteria</taxon>
        <taxon>Pseudomonadati</taxon>
        <taxon>Pseudomonadota</taxon>
        <taxon>Betaproteobacteria</taxon>
        <taxon>Burkholderiales</taxon>
        <taxon>Comamonadaceae</taxon>
        <taxon>Hydrogenophaga</taxon>
    </lineage>
</organism>
<evidence type="ECO:0008006" key="6">
    <source>
        <dbReference type="Google" id="ProtNLM"/>
    </source>
</evidence>
<feature type="region of interest" description="Disordered" evidence="1">
    <location>
        <begin position="416"/>
        <end position="450"/>
    </location>
</feature>
<evidence type="ECO:0000256" key="1">
    <source>
        <dbReference type="SAM" id="MobiDB-lite"/>
    </source>
</evidence>
<reference evidence="2 5" key="2">
    <citation type="submission" date="2016-10" db="EMBL/GenBank/DDBJ databases">
        <title>Hydorgenophaga sp. LPB0072 isolated from gastropod.</title>
        <authorList>
            <person name="Kim E."/>
            <person name="Yi H."/>
        </authorList>
    </citation>
    <scope>NUCLEOTIDE SEQUENCE [LARGE SCALE GENOMIC DNA]</scope>
    <source>
        <strain evidence="2 5">LPB0072</strain>
    </source>
</reference>
<proteinExistence type="predicted"/>
<feature type="compositionally biased region" description="Polar residues" evidence="1">
    <location>
        <begin position="416"/>
        <end position="431"/>
    </location>
</feature>
<evidence type="ECO:0000313" key="2">
    <source>
        <dbReference type="EMBL" id="AOW12372.1"/>
    </source>
</evidence>
<sequence>MNTWFLITGLARRWHCTSLVVVVLTLQGCATGPQPESPESAGPVESCQRWYADLDRLVHRSGVSDAQDSRIEGFPQLRQSRWTASFRSDAQINDAAFDAWFGQMRELGDQGSAVEIANVPEAEWVGVLPSAGGKLRKQALIKTQACADLLSKMDRSREPRRVALLAGPGVPDSYSTLARFLGVYAVTRVPFSAGVNRWQEETQRAFSARITPEAGLVQRHVPKPSAMEEVAETLAGAQRDALGVPQLSAELSERLLNRHAPVMEIAPQGPFDQFGEMTLNPDGRPAVETAVPVVYRRIAYARQGGATLVQLVYLYWFSERPKTGPLDLLGGALDGVMWRVTLDEKGQPLLYDSAHACGCYHLFFPTPALQPKPAPETGMEWAFIPAPAPRLKPGERVVLGIAPRTHYLSAVSSTADFKGSPYQSRDASQLRSLPLVSPTDDRRSLYGPDGIVSGSQRGERYLFWPMGVRDAGAQRQWGHHATAFVGRRHFDDPDLIERRFERVRALPAEARDLTDD</sequence>
<keyword evidence="4" id="KW-1185">Reference proteome</keyword>